<dbReference type="GO" id="GO:0046872">
    <property type="term" value="F:metal ion binding"/>
    <property type="evidence" value="ECO:0007669"/>
    <property type="project" value="UniProtKB-KW"/>
</dbReference>
<evidence type="ECO:0000259" key="13">
    <source>
        <dbReference type="PROSITE" id="PS51721"/>
    </source>
</evidence>
<feature type="compositionally biased region" description="Basic residues" evidence="11">
    <location>
        <begin position="335"/>
        <end position="345"/>
    </location>
</feature>
<feature type="region of interest" description="Disordered" evidence="11">
    <location>
        <begin position="314"/>
        <end position="345"/>
    </location>
</feature>
<name>A0A395V948_9FIRM</name>
<gene>
    <name evidence="10 14" type="primary">rsgA</name>
    <name evidence="14" type="ORF">DWX93_08390</name>
</gene>
<sequence length="345" mass="38698">MEHTGNKTENTKATALITAVHRERYEILVEQETSDTKLNARLKTGVYYQDKGGEAFPTVGDRVRIQTNRCGDALILETLPRTSVFYRENPTPGMERQAVAANFDYVFLVMSMNHDFNQNRLDRYLTAAWESGATPVVILTKKDLCEEPEYYVNLVERQAPGVAVCAVSAVTGEGMEHVQRYLGAGKTVVLLGSSGVGKSTFVNALCGETVMDTGAIREDDSKGRHTTTYRQMILLSDGSRVIDTPGMRVLGVGDAKCGMDTTFSDIEELAQHCRFRDCRHEKETGCAVQEAVRDGRLPERRLLNYKKLLAEAAHAKRREETARKKQLRSVERKKNPVRKKQYKAE</sequence>
<dbReference type="EMBL" id="QRVL01000005">
    <property type="protein sequence ID" value="RGS40787.1"/>
    <property type="molecule type" value="Genomic_DNA"/>
</dbReference>
<dbReference type="PANTHER" id="PTHR32120">
    <property type="entry name" value="SMALL RIBOSOMAL SUBUNIT BIOGENESIS GTPASE RSGA"/>
    <property type="match status" value="1"/>
</dbReference>
<comment type="subcellular location">
    <subcellularLocation>
        <location evidence="10">Cytoplasm</location>
    </subcellularLocation>
</comment>
<feature type="binding site" evidence="10">
    <location>
        <begin position="140"/>
        <end position="143"/>
    </location>
    <ligand>
        <name>GTP</name>
        <dbReference type="ChEBI" id="CHEBI:37565"/>
    </ligand>
</feature>
<accession>A0A395V948</accession>
<evidence type="ECO:0000313" key="14">
    <source>
        <dbReference type="EMBL" id="RGS40787.1"/>
    </source>
</evidence>
<dbReference type="InterPro" id="IPR004881">
    <property type="entry name" value="Ribosome_biogen_GTPase_RsgA"/>
</dbReference>
<feature type="binding site" evidence="10">
    <location>
        <begin position="192"/>
        <end position="200"/>
    </location>
    <ligand>
        <name>GTP</name>
        <dbReference type="ChEBI" id="CHEBI:37565"/>
    </ligand>
</feature>
<comment type="cofactor">
    <cofactor evidence="10">
        <name>Zn(2+)</name>
        <dbReference type="ChEBI" id="CHEBI:29105"/>
    </cofactor>
    <text evidence="10">Binds 1 zinc ion per subunit.</text>
</comment>
<keyword evidence="2 10" id="KW-0690">Ribosome biogenesis</keyword>
<evidence type="ECO:0000256" key="1">
    <source>
        <dbReference type="ARBA" id="ARBA00022490"/>
    </source>
</evidence>
<evidence type="ECO:0000256" key="11">
    <source>
        <dbReference type="SAM" id="MobiDB-lite"/>
    </source>
</evidence>
<evidence type="ECO:0000256" key="6">
    <source>
        <dbReference type="ARBA" id="ARBA00022801"/>
    </source>
</evidence>
<organism evidence="14 15">
    <name type="scientific">Roseburia hominis</name>
    <dbReference type="NCBI Taxonomy" id="301301"/>
    <lineage>
        <taxon>Bacteria</taxon>
        <taxon>Bacillati</taxon>
        <taxon>Bacillota</taxon>
        <taxon>Clostridia</taxon>
        <taxon>Lachnospirales</taxon>
        <taxon>Lachnospiraceae</taxon>
        <taxon>Roseburia</taxon>
    </lineage>
</organism>
<dbReference type="RefSeq" id="WP_118097275.1">
    <property type="nucleotide sequence ID" value="NZ_QRVL01000005.1"/>
</dbReference>
<comment type="similarity">
    <text evidence="10">Belongs to the TRAFAC class YlqF/YawG GTPase family. RsgA subfamily.</text>
</comment>
<evidence type="ECO:0000259" key="12">
    <source>
        <dbReference type="PROSITE" id="PS50936"/>
    </source>
</evidence>
<evidence type="ECO:0000256" key="3">
    <source>
        <dbReference type="ARBA" id="ARBA00022723"/>
    </source>
</evidence>
<evidence type="ECO:0000256" key="2">
    <source>
        <dbReference type="ARBA" id="ARBA00022517"/>
    </source>
</evidence>
<feature type="binding site" evidence="10">
    <location>
        <position position="278"/>
    </location>
    <ligand>
        <name>Zn(2+)</name>
        <dbReference type="ChEBI" id="CHEBI:29105"/>
    </ligand>
</feature>
<dbReference type="EC" id="3.6.1.-" evidence="10"/>
<feature type="domain" description="EngC GTPase" evidence="12">
    <location>
        <begin position="101"/>
        <end position="248"/>
    </location>
</feature>
<comment type="function">
    <text evidence="10">One of several proteins that assist in the late maturation steps of the functional core of the 30S ribosomal subunit. Helps release RbfA from mature subunits. May play a role in the assembly of ribosomal proteins into the subunit. Circularly permuted GTPase that catalyzes slow GTP hydrolysis, GTPase activity is stimulated by the 30S ribosomal subunit.</text>
</comment>
<dbReference type="GO" id="GO:0005737">
    <property type="term" value="C:cytoplasm"/>
    <property type="evidence" value="ECO:0007669"/>
    <property type="project" value="UniProtKB-SubCell"/>
</dbReference>
<feature type="binding site" evidence="10">
    <location>
        <position position="273"/>
    </location>
    <ligand>
        <name>Zn(2+)</name>
        <dbReference type="ChEBI" id="CHEBI:29105"/>
    </ligand>
</feature>
<feature type="compositionally biased region" description="Basic and acidic residues" evidence="11">
    <location>
        <begin position="314"/>
        <end position="334"/>
    </location>
</feature>
<keyword evidence="3 10" id="KW-0479">Metal-binding</keyword>
<evidence type="ECO:0000256" key="10">
    <source>
        <dbReference type="HAMAP-Rule" id="MF_01820"/>
    </source>
</evidence>
<dbReference type="Proteomes" id="UP000266172">
    <property type="component" value="Unassembled WGS sequence"/>
</dbReference>
<dbReference type="Gene3D" id="3.40.50.300">
    <property type="entry name" value="P-loop containing nucleotide triphosphate hydrolases"/>
    <property type="match status" value="1"/>
</dbReference>
<dbReference type="NCBIfam" id="TIGR00157">
    <property type="entry name" value="ribosome small subunit-dependent GTPase A"/>
    <property type="match status" value="1"/>
</dbReference>
<feature type="binding site" evidence="10">
    <location>
        <position position="286"/>
    </location>
    <ligand>
        <name>Zn(2+)</name>
        <dbReference type="ChEBI" id="CHEBI:29105"/>
    </ligand>
</feature>
<protein>
    <recommendedName>
        <fullName evidence="10">Small ribosomal subunit biogenesis GTPase RsgA</fullName>
        <ecNumber evidence="10">3.6.1.-</ecNumber>
    </recommendedName>
</protein>
<evidence type="ECO:0000256" key="4">
    <source>
        <dbReference type="ARBA" id="ARBA00022730"/>
    </source>
</evidence>
<dbReference type="InterPro" id="IPR030378">
    <property type="entry name" value="G_CP_dom"/>
</dbReference>
<keyword evidence="9 10" id="KW-0342">GTP-binding</keyword>
<dbReference type="InterPro" id="IPR010914">
    <property type="entry name" value="RsgA_GTPase_dom"/>
</dbReference>
<evidence type="ECO:0000256" key="5">
    <source>
        <dbReference type="ARBA" id="ARBA00022741"/>
    </source>
</evidence>
<feature type="binding site" evidence="10">
    <location>
        <position position="280"/>
    </location>
    <ligand>
        <name>Zn(2+)</name>
        <dbReference type="ChEBI" id="CHEBI:29105"/>
    </ligand>
</feature>
<comment type="caution">
    <text evidence="14">The sequence shown here is derived from an EMBL/GenBank/DDBJ whole genome shotgun (WGS) entry which is preliminary data.</text>
</comment>
<evidence type="ECO:0000256" key="8">
    <source>
        <dbReference type="ARBA" id="ARBA00022884"/>
    </source>
</evidence>
<dbReference type="GO" id="GO:0019843">
    <property type="term" value="F:rRNA binding"/>
    <property type="evidence" value="ECO:0007669"/>
    <property type="project" value="UniProtKB-KW"/>
</dbReference>
<evidence type="ECO:0000256" key="7">
    <source>
        <dbReference type="ARBA" id="ARBA00022833"/>
    </source>
</evidence>
<dbReference type="Pfam" id="PF03193">
    <property type="entry name" value="RsgA_GTPase"/>
    <property type="match status" value="1"/>
</dbReference>
<dbReference type="GO" id="GO:0005525">
    <property type="term" value="F:GTP binding"/>
    <property type="evidence" value="ECO:0007669"/>
    <property type="project" value="UniProtKB-UniRule"/>
</dbReference>
<feature type="domain" description="CP-type G" evidence="13">
    <location>
        <begin position="95"/>
        <end position="250"/>
    </location>
</feature>
<proteinExistence type="inferred from homology"/>
<dbReference type="PROSITE" id="PS50936">
    <property type="entry name" value="ENGC_GTPASE"/>
    <property type="match status" value="1"/>
</dbReference>
<reference evidence="14 15" key="1">
    <citation type="submission" date="2018-08" db="EMBL/GenBank/DDBJ databases">
        <title>A genome reference for cultivated species of the human gut microbiota.</title>
        <authorList>
            <person name="Zou Y."/>
            <person name="Xue W."/>
            <person name="Luo G."/>
        </authorList>
    </citation>
    <scope>NUCLEOTIDE SEQUENCE [LARGE SCALE GENOMIC DNA]</scope>
    <source>
        <strain evidence="14 15">AF22-12AC</strain>
    </source>
</reference>
<comment type="subunit">
    <text evidence="10">Monomer. Associates with 30S ribosomal subunit, binds 16S rRNA.</text>
</comment>
<dbReference type="CDD" id="cd01854">
    <property type="entry name" value="YjeQ_EngC"/>
    <property type="match status" value="1"/>
</dbReference>
<dbReference type="SUPFAM" id="SSF52540">
    <property type="entry name" value="P-loop containing nucleoside triphosphate hydrolases"/>
    <property type="match status" value="1"/>
</dbReference>
<evidence type="ECO:0000313" key="15">
    <source>
        <dbReference type="Proteomes" id="UP000266172"/>
    </source>
</evidence>
<dbReference type="InterPro" id="IPR027417">
    <property type="entry name" value="P-loop_NTPase"/>
</dbReference>
<keyword evidence="6 10" id="KW-0378">Hydrolase</keyword>
<keyword evidence="8 10" id="KW-0694">RNA-binding</keyword>
<keyword evidence="7 10" id="KW-0862">Zinc</keyword>
<dbReference type="Gene3D" id="1.10.40.50">
    <property type="entry name" value="Probable gtpase engc, domain 3"/>
    <property type="match status" value="1"/>
</dbReference>
<dbReference type="AlphaFoldDB" id="A0A395V948"/>
<keyword evidence="1 10" id="KW-0963">Cytoplasm</keyword>
<keyword evidence="4 10" id="KW-0699">rRNA-binding</keyword>
<dbReference type="PROSITE" id="PS51721">
    <property type="entry name" value="G_CP"/>
    <property type="match status" value="1"/>
</dbReference>
<dbReference type="HAMAP" id="MF_01820">
    <property type="entry name" value="GTPase_RsgA"/>
    <property type="match status" value="1"/>
</dbReference>
<dbReference type="GO" id="GO:0003924">
    <property type="term" value="F:GTPase activity"/>
    <property type="evidence" value="ECO:0007669"/>
    <property type="project" value="UniProtKB-UniRule"/>
</dbReference>
<dbReference type="GO" id="GO:0042274">
    <property type="term" value="P:ribosomal small subunit biogenesis"/>
    <property type="evidence" value="ECO:0007669"/>
    <property type="project" value="UniProtKB-UniRule"/>
</dbReference>
<dbReference type="PANTHER" id="PTHR32120:SF10">
    <property type="entry name" value="SMALL RIBOSOMAL SUBUNIT BIOGENESIS GTPASE RSGA"/>
    <property type="match status" value="1"/>
</dbReference>
<evidence type="ECO:0000256" key="9">
    <source>
        <dbReference type="ARBA" id="ARBA00023134"/>
    </source>
</evidence>
<keyword evidence="5 10" id="KW-0547">Nucleotide-binding</keyword>